<keyword evidence="4" id="KW-0479">Metal-binding</keyword>
<dbReference type="Pfam" id="PF01131">
    <property type="entry name" value="Topoisom_bac"/>
    <property type="match status" value="1"/>
</dbReference>
<evidence type="ECO:0000256" key="1">
    <source>
        <dbReference type="ARBA" id="ARBA00000213"/>
    </source>
</evidence>
<dbReference type="SUPFAM" id="SSF56712">
    <property type="entry name" value="Prokaryotic type I DNA topoisomerase"/>
    <property type="match status" value="1"/>
</dbReference>
<organism evidence="11 12">
    <name type="scientific">Ignisphaera aggregans</name>
    <dbReference type="NCBI Taxonomy" id="334771"/>
    <lineage>
        <taxon>Archaea</taxon>
        <taxon>Thermoproteota</taxon>
        <taxon>Thermoprotei</taxon>
        <taxon>Desulfurococcales</taxon>
        <taxon>Desulfurococcaceae</taxon>
        <taxon>Ignisphaera</taxon>
    </lineage>
</organism>
<dbReference type="InterPro" id="IPR006171">
    <property type="entry name" value="TOPRIM_dom"/>
</dbReference>
<dbReference type="Proteomes" id="UP000605805">
    <property type="component" value="Unassembled WGS sequence"/>
</dbReference>
<gene>
    <name evidence="11" type="ORF">EYH02_05130</name>
</gene>
<dbReference type="InterPro" id="IPR023405">
    <property type="entry name" value="Topo_IA_core_domain"/>
</dbReference>
<keyword evidence="6" id="KW-0799">Topoisomerase</keyword>
<proteinExistence type="inferred from homology"/>
<dbReference type="InterPro" id="IPR005739">
    <property type="entry name" value="TopoI_arch"/>
</dbReference>
<dbReference type="InterPro" id="IPR023406">
    <property type="entry name" value="Topo_IA_AS"/>
</dbReference>
<dbReference type="Gene3D" id="2.70.20.10">
    <property type="entry name" value="Topoisomerase I, domain 3"/>
    <property type="match status" value="1"/>
</dbReference>
<evidence type="ECO:0000256" key="3">
    <source>
        <dbReference type="ARBA" id="ARBA00012891"/>
    </source>
</evidence>
<dbReference type="PROSITE" id="PS52039">
    <property type="entry name" value="TOPO_IA_2"/>
    <property type="match status" value="1"/>
</dbReference>
<feature type="domain" description="Toprim" evidence="9">
    <location>
        <begin position="16"/>
        <end position="151"/>
    </location>
</feature>
<dbReference type="PANTHER" id="PTHR11390">
    <property type="entry name" value="PROKARYOTIC DNA TOPOISOMERASE"/>
    <property type="match status" value="1"/>
</dbReference>
<dbReference type="SMART" id="SM00493">
    <property type="entry name" value="TOPRIM"/>
    <property type="match status" value="1"/>
</dbReference>
<dbReference type="InterPro" id="IPR003602">
    <property type="entry name" value="Topo_IA_DNA-bd_dom"/>
</dbReference>
<evidence type="ECO:0000256" key="5">
    <source>
        <dbReference type="ARBA" id="ARBA00022833"/>
    </source>
</evidence>
<dbReference type="GO" id="GO:0046872">
    <property type="term" value="F:metal ion binding"/>
    <property type="evidence" value="ECO:0007669"/>
    <property type="project" value="UniProtKB-KW"/>
</dbReference>
<keyword evidence="5" id="KW-0862">Zinc</keyword>
<dbReference type="NCBIfam" id="NF004438">
    <property type="entry name" value="PRK05776.1"/>
    <property type="match status" value="1"/>
</dbReference>
<dbReference type="Gene3D" id="3.40.50.140">
    <property type="match status" value="1"/>
</dbReference>
<dbReference type="InterPro" id="IPR013825">
    <property type="entry name" value="Topo_IA_cen_sub2"/>
</dbReference>
<protein>
    <recommendedName>
        <fullName evidence="3">DNA topoisomerase</fullName>
        <ecNumber evidence="3">5.6.2.1</ecNumber>
    </recommendedName>
</protein>
<evidence type="ECO:0000259" key="10">
    <source>
        <dbReference type="PROSITE" id="PS52039"/>
    </source>
</evidence>
<evidence type="ECO:0000256" key="7">
    <source>
        <dbReference type="ARBA" id="ARBA00023125"/>
    </source>
</evidence>
<dbReference type="Gene3D" id="1.10.460.10">
    <property type="entry name" value="Topoisomerase I, domain 2"/>
    <property type="match status" value="1"/>
</dbReference>
<dbReference type="SMART" id="SM00437">
    <property type="entry name" value="TOP1Ac"/>
    <property type="match status" value="1"/>
</dbReference>
<dbReference type="Pfam" id="PF01751">
    <property type="entry name" value="Toprim"/>
    <property type="match status" value="1"/>
</dbReference>
<dbReference type="GO" id="GO:0006265">
    <property type="term" value="P:DNA topological change"/>
    <property type="evidence" value="ECO:0007669"/>
    <property type="project" value="InterPro"/>
</dbReference>
<keyword evidence="7" id="KW-0238">DNA-binding</keyword>
<dbReference type="AlphaFoldDB" id="A0A832YYU3"/>
<evidence type="ECO:0000259" key="9">
    <source>
        <dbReference type="PROSITE" id="PS50880"/>
    </source>
</evidence>
<dbReference type="PROSITE" id="PS00396">
    <property type="entry name" value="TOPO_IA_1"/>
    <property type="match status" value="1"/>
</dbReference>
<evidence type="ECO:0000256" key="6">
    <source>
        <dbReference type="ARBA" id="ARBA00023029"/>
    </source>
</evidence>
<reference evidence="11" key="1">
    <citation type="journal article" date="2020" name="ISME J.">
        <title>Gammaproteobacteria mediating utilization of methyl-, sulfur- and petroleum organic compounds in deep ocean hydrothermal plumes.</title>
        <authorList>
            <person name="Zhou Z."/>
            <person name="Liu Y."/>
            <person name="Pan J."/>
            <person name="Cron B.R."/>
            <person name="Toner B.M."/>
            <person name="Anantharaman K."/>
            <person name="Breier J.A."/>
            <person name="Dick G.J."/>
            <person name="Li M."/>
        </authorList>
    </citation>
    <scope>NUCLEOTIDE SEQUENCE</scope>
    <source>
        <strain evidence="11">SZUA-1435</strain>
    </source>
</reference>
<dbReference type="EC" id="5.6.2.1" evidence="3"/>
<dbReference type="InterPro" id="IPR013497">
    <property type="entry name" value="Topo_IA_cen"/>
</dbReference>
<dbReference type="InterPro" id="IPR003601">
    <property type="entry name" value="Topo_IA_2"/>
</dbReference>
<dbReference type="GO" id="GO:0003917">
    <property type="term" value="F:DNA topoisomerase type I (single strand cut, ATP-independent) activity"/>
    <property type="evidence" value="ECO:0007669"/>
    <property type="project" value="UniProtKB-EC"/>
</dbReference>
<evidence type="ECO:0000256" key="2">
    <source>
        <dbReference type="ARBA" id="ARBA00009446"/>
    </source>
</evidence>
<evidence type="ECO:0000256" key="4">
    <source>
        <dbReference type="ARBA" id="ARBA00022723"/>
    </source>
</evidence>
<dbReference type="GO" id="GO:0006281">
    <property type="term" value="P:DNA repair"/>
    <property type="evidence" value="ECO:0007669"/>
    <property type="project" value="TreeGrafter"/>
</dbReference>
<evidence type="ECO:0000313" key="12">
    <source>
        <dbReference type="Proteomes" id="UP000605805"/>
    </source>
</evidence>
<dbReference type="CDD" id="cd03362">
    <property type="entry name" value="TOPRIM_TopoIA_TopoIII"/>
    <property type="match status" value="1"/>
</dbReference>
<dbReference type="InterPro" id="IPR034144">
    <property type="entry name" value="TOPRIM_TopoIII"/>
</dbReference>
<dbReference type="EMBL" id="DQTV01000099">
    <property type="protein sequence ID" value="HIP57431.1"/>
    <property type="molecule type" value="Genomic_DNA"/>
</dbReference>
<dbReference type="NCBIfam" id="TIGR01057">
    <property type="entry name" value="topA_arch"/>
    <property type="match status" value="1"/>
</dbReference>
<dbReference type="SMART" id="SM00436">
    <property type="entry name" value="TOP1Bc"/>
    <property type="match status" value="1"/>
</dbReference>
<sequence length="691" mass="80230">MHWKSRLYPPALPSKYILIIAEKARAAEKIAQALGGSFAKMIRIHGVPVWIVKWQGKDYVIAPAAGHLFTLHTDEKEYPVFSFKWVPRYLVDEEAKHTKKFLDVLKLLAKNAIFFINACDYDIEGSLIGYMIIKHVGDVTRAARARFSSLTKQEIIKAFSNLSPLDMNMVEAGYCRHALDWLWGINISRALMDVYHRAFGKSRILSAGRVQTPTLAHAVQITLERRLHVPDPLFYPIVKINVNNTIYTLENLDDPFKSKHEVQEYVNSLRRYGYVVVEDINVKNTILPPPHPFNLPDLQAEAYRIYGLSPYRVQRIAEDLYLDALISYPRTNSQKLPPTLDNREILEKLKNINSEYRRLVTMLLRETGGILRPNNGPKDDPAHPAIYPTGEFTHRKLSTVHYKIYDLIVRRYLATFSKPAHIRYIDIVFRAGHRRFILRGVQIIEYGWLKYYPFAQPKEKAIPYTLFKRGQRIPISSVSIRIVYSKPPSPPSRYSLLKWMESVNIGTESTRAEIIEVLYKRGYLVSRKGAATEASDLGIAIVSVLRKYLPQLTSVDLTRQFEEYIDKIKSMRLKCDPVLSEAKTILSTYLAQFKRYLNVIARELYKYIEPEGEQLKAAQSCQICHRMAVDKGFCIFHLEAYKRILEHYPRWRDAGYDWHSYLSKLIQLRSTGKYVKDVCHFLLRSRYNLRH</sequence>
<dbReference type="InterPro" id="IPR013824">
    <property type="entry name" value="Topo_IA_cen_sub1"/>
</dbReference>
<dbReference type="Gene3D" id="1.10.290.10">
    <property type="entry name" value="Topoisomerase I, domain 4"/>
    <property type="match status" value="1"/>
</dbReference>
<dbReference type="PRINTS" id="PR00417">
    <property type="entry name" value="PRTPISMRASEI"/>
</dbReference>
<comment type="catalytic activity">
    <reaction evidence="1">
        <text>ATP-independent breakage of single-stranded DNA, followed by passage and rejoining.</text>
        <dbReference type="EC" id="5.6.2.1"/>
    </reaction>
</comment>
<evidence type="ECO:0000256" key="8">
    <source>
        <dbReference type="ARBA" id="ARBA00023235"/>
    </source>
</evidence>
<dbReference type="CDD" id="cd00186">
    <property type="entry name" value="TOP1Ac"/>
    <property type="match status" value="1"/>
</dbReference>
<dbReference type="PROSITE" id="PS50880">
    <property type="entry name" value="TOPRIM"/>
    <property type="match status" value="1"/>
</dbReference>
<dbReference type="InterPro" id="IPR000380">
    <property type="entry name" value="Topo_IA"/>
</dbReference>
<comment type="caution">
    <text evidence="11">The sequence shown here is derived from an EMBL/GenBank/DDBJ whole genome shotgun (WGS) entry which is preliminary data.</text>
</comment>
<evidence type="ECO:0000313" key="11">
    <source>
        <dbReference type="EMBL" id="HIP57431.1"/>
    </source>
</evidence>
<name>A0A832YYU3_9CREN</name>
<comment type="similarity">
    <text evidence="2">Belongs to the type IA topoisomerase family.</text>
</comment>
<keyword evidence="8 11" id="KW-0413">Isomerase</keyword>
<dbReference type="GO" id="GO:0006310">
    <property type="term" value="P:DNA recombination"/>
    <property type="evidence" value="ECO:0007669"/>
    <property type="project" value="TreeGrafter"/>
</dbReference>
<dbReference type="InterPro" id="IPR013826">
    <property type="entry name" value="Topo_IA_cen_sub3"/>
</dbReference>
<dbReference type="GO" id="GO:0003677">
    <property type="term" value="F:DNA binding"/>
    <property type="evidence" value="ECO:0007669"/>
    <property type="project" value="UniProtKB-KW"/>
</dbReference>
<accession>A0A832YYU3</accession>
<dbReference type="PANTHER" id="PTHR11390:SF26">
    <property type="entry name" value="DNA TOPOISOMERASE 1"/>
    <property type="match status" value="1"/>
</dbReference>
<feature type="domain" description="Topo IA-type catalytic" evidence="10">
    <location>
        <begin position="166"/>
        <end position="590"/>
    </location>
</feature>